<evidence type="ECO:0000313" key="3">
    <source>
        <dbReference type="Proteomes" id="UP000799536"/>
    </source>
</evidence>
<sequence>MSAPRTSVRVLRHLSANSYQTVQVRNLHMTGPATFSSLLTSEKTAVNLPRDLVGLRAECQKLKLPTTGTMAELTDRLTAHSLTTSPSARTFSTVTQDSKRPTTDPTTVANTRHFNTSRSLKAVNDSSTIDFAYLPDYDPDTRDSPVMRVPILPQTEVSQSTSELFTARVEKEDA</sequence>
<dbReference type="EMBL" id="ML994097">
    <property type="protein sequence ID" value="KAF2199083.1"/>
    <property type="molecule type" value="Genomic_DNA"/>
</dbReference>
<gene>
    <name evidence="2" type="ORF">GQ43DRAFT_473936</name>
</gene>
<accession>A0A9P4JGM4</accession>
<protein>
    <recommendedName>
        <fullName evidence="1">SAP domain-containing protein</fullName>
    </recommendedName>
</protein>
<organism evidence="2 3">
    <name type="scientific">Delitschia confertaspora ATCC 74209</name>
    <dbReference type="NCBI Taxonomy" id="1513339"/>
    <lineage>
        <taxon>Eukaryota</taxon>
        <taxon>Fungi</taxon>
        <taxon>Dikarya</taxon>
        <taxon>Ascomycota</taxon>
        <taxon>Pezizomycotina</taxon>
        <taxon>Dothideomycetes</taxon>
        <taxon>Pleosporomycetidae</taxon>
        <taxon>Pleosporales</taxon>
        <taxon>Delitschiaceae</taxon>
        <taxon>Delitschia</taxon>
    </lineage>
</organism>
<dbReference type="Gene3D" id="1.10.720.30">
    <property type="entry name" value="SAP domain"/>
    <property type="match status" value="1"/>
</dbReference>
<evidence type="ECO:0000259" key="1">
    <source>
        <dbReference type="Pfam" id="PF02037"/>
    </source>
</evidence>
<name>A0A9P4JGM4_9PLEO</name>
<dbReference type="Proteomes" id="UP000799536">
    <property type="component" value="Unassembled WGS sequence"/>
</dbReference>
<keyword evidence="3" id="KW-1185">Reference proteome</keyword>
<dbReference type="InterPro" id="IPR003034">
    <property type="entry name" value="SAP_dom"/>
</dbReference>
<dbReference type="OrthoDB" id="3993201at2759"/>
<proteinExistence type="predicted"/>
<comment type="caution">
    <text evidence="2">The sequence shown here is derived from an EMBL/GenBank/DDBJ whole genome shotgun (WGS) entry which is preliminary data.</text>
</comment>
<dbReference type="Pfam" id="PF02037">
    <property type="entry name" value="SAP"/>
    <property type="match status" value="1"/>
</dbReference>
<reference evidence="2" key="1">
    <citation type="journal article" date="2020" name="Stud. Mycol.">
        <title>101 Dothideomycetes genomes: a test case for predicting lifestyles and emergence of pathogens.</title>
        <authorList>
            <person name="Haridas S."/>
            <person name="Albert R."/>
            <person name="Binder M."/>
            <person name="Bloem J."/>
            <person name="Labutti K."/>
            <person name="Salamov A."/>
            <person name="Andreopoulos B."/>
            <person name="Baker S."/>
            <person name="Barry K."/>
            <person name="Bills G."/>
            <person name="Bluhm B."/>
            <person name="Cannon C."/>
            <person name="Castanera R."/>
            <person name="Culley D."/>
            <person name="Daum C."/>
            <person name="Ezra D."/>
            <person name="Gonzalez J."/>
            <person name="Henrissat B."/>
            <person name="Kuo A."/>
            <person name="Liang C."/>
            <person name="Lipzen A."/>
            <person name="Lutzoni F."/>
            <person name="Magnuson J."/>
            <person name="Mondo S."/>
            <person name="Nolan M."/>
            <person name="Ohm R."/>
            <person name="Pangilinan J."/>
            <person name="Park H.-J."/>
            <person name="Ramirez L."/>
            <person name="Alfaro M."/>
            <person name="Sun H."/>
            <person name="Tritt A."/>
            <person name="Yoshinaga Y."/>
            <person name="Zwiers L.-H."/>
            <person name="Turgeon B."/>
            <person name="Goodwin S."/>
            <person name="Spatafora J."/>
            <person name="Crous P."/>
            <person name="Grigoriev I."/>
        </authorList>
    </citation>
    <scope>NUCLEOTIDE SEQUENCE</scope>
    <source>
        <strain evidence="2">ATCC 74209</strain>
    </source>
</reference>
<evidence type="ECO:0000313" key="2">
    <source>
        <dbReference type="EMBL" id="KAF2199083.1"/>
    </source>
</evidence>
<dbReference type="InterPro" id="IPR036361">
    <property type="entry name" value="SAP_dom_sf"/>
</dbReference>
<feature type="domain" description="SAP" evidence="1">
    <location>
        <begin position="55"/>
        <end position="80"/>
    </location>
</feature>
<feature type="non-terminal residue" evidence="2">
    <location>
        <position position="174"/>
    </location>
</feature>
<dbReference type="AlphaFoldDB" id="A0A9P4JGM4"/>